<evidence type="ECO:0000313" key="10">
    <source>
        <dbReference type="Proteomes" id="UP000752696"/>
    </source>
</evidence>
<keyword evidence="8" id="KW-0807">Transducer</keyword>
<evidence type="ECO:0000256" key="8">
    <source>
        <dbReference type="ARBA" id="ARBA00023224"/>
    </source>
</evidence>
<dbReference type="GO" id="GO:0004984">
    <property type="term" value="F:olfactory receptor activity"/>
    <property type="evidence" value="ECO:0007669"/>
    <property type="project" value="InterPro"/>
</dbReference>
<proteinExistence type="predicted"/>
<protein>
    <recommendedName>
        <fullName evidence="11">Odorant receptor</fullName>
    </recommendedName>
</protein>
<dbReference type="Pfam" id="PF02949">
    <property type="entry name" value="7tm_6"/>
    <property type="match status" value="1"/>
</dbReference>
<evidence type="ECO:0000256" key="1">
    <source>
        <dbReference type="ARBA" id="ARBA00004141"/>
    </source>
</evidence>
<evidence type="ECO:0000256" key="4">
    <source>
        <dbReference type="ARBA" id="ARBA00022725"/>
    </source>
</evidence>
<keyword evidence="4" id="KW-0552">Olfaction</keyword>
<keyword evidence="3" id="KW-0812">Transmembrane</keyword>
<evidence type="ECO:0008006" key="11">
    <source>
        <dbReference type="Google" id="ProtNLM"/>
    </source>
</evidence>
<dbReference type="Proteomes" id="UP000752696">
    <property type="component" value="Unassembled WGS sequence"/>
</dbReference>
<keyword evidence="6" id="KW-0472">Membrane</keyword>
<dbReference type="GO" id="GO:0007165">
    <property type="term" value="P:signal transduction"/>
    <property type="evidence" value="ECO:0007669"/>
    <property type="project" value="UniProtKB-KW"/>
</dbReference>
<dbReference type="InterPro" id="IPR004117">
    <property type="entry name" value="7tm6_olfct_rcpt"/>
</dbReference>
<dbReference type="GO" id="GO:0005549">
    <property type="term" value="F:odorant binding"/>
    <property type="evidence" value="ECO:0007669"/>
    <property type="project" value="InterPro"/>
</dbReference>
<evidence type="ECO:0000256" key="2">
    <source>
        <dbReference type="ARBA" id="ARBA00022606"/>
    </source>
</evidence>
<dbReference type="GO" id="GO:0005886">
    <property type="term" value="C:plasma membrane"/>
    <property type="evidence" value="ECO:0007669"/>
    <property type="project" value="TreeGrafter"/>
</dbReference>
<evidence type="ECO:0000256" key="7">
    <source>
        <dbReference type="ARBA" id="ARBA00023170"/>
    </source>
</evidence>
<keyword evidence="10" id="KW-1185">Reference proteome</keyword>
<name>A0A6V7H7R2_9HYME</name>
<dbReference type="OrthoDB" id="6617147at2759"/>
<sequence>MYPTRQEGLENCARSKLSYDHVEIRDGQQEAHYDMRSSVIQRHTVFLSKENNGENNTFRPLAYPGPDLFLDSRSSPTYEIVFSIQCVTGMIMCSITVLAYSLAATFVTHICGQIQIQIARLHDLVKSKEREDGGRDPLSIIVHDHAEILRFSKNVEDAMREVCFVQIFESTMNMCLLEYYCIM</sequence>
<feature type="non-terminal residue" evidence="9">
    <location>
        <position position="183"/>
    </location>
</feature>
<gene>
    <name evidence="9" type="ORF">MHI_LOCUS581831</name>
</gene>
<dbReference type="EMBL" id="CAJDYZ010008586">
    <property type="protein sequence ID" value="CAD1475558.1"/>
    <property type="molecule type" value="Genomic_DNA"/>
</dbReference>
<evidence type="ECO:0000256" key="6">
    <source>
        <dbReference type="ARBA" id="ARBA00023136"/>
    </source>
</evidence>
<dbReference type="PANTHER" id="PTHR21137">
    <property type="entry name" value="ODORANT RECEPTOR"/>
    <property type="match status" value="1"/>
</dbReference>
<accession>A0A6V7H7R2</accession>
<dbReference type="AlphaFoldDB" id="A0A6V7H7R2"/>
<organism evidence="9 10">
    <name type="scientific">Heterotrigona itama</name>
    <dbReference type="NCBI Taxonomy" id="395501"/>
    <lineage>
        <taxon>Eukaryota</taxon>
        <taxon>Metazoa</taxon>
        <taxon>Ecdysozoa</taxon>
        <taxon>Arthropoda</taxon>
        <taxon>Hexapoda</taxon>
        <taxon>Insecta</taxon>
        <taxon>Pterygota</taxon>
        <taxon>Neoptera</taxon>
        <taxon>Endopterygota</taxon>
        <taxon>Hymenoptera</taxon>
        <taxon>Apocrita</taxon>
        <taxon>Aculeata</taxon>
        <taxon>Apoidea</taxon>
        <taxon>Anthophila</taxon>
        <taxon>Apidae</taxon>
        <taxon>Heterotrigona</taxon>
    </lineage>
</organism>
<keyword evidence="5" id="KW-1133">Transmembrane helix</keyword>
<evidence type="ECO:0000256" key="3">
    <source>
        <dbReference type="ARBA" id="ARBA00022692"/>
    </source>
</evidence>
<keyword evidence="2" id="KW-0716">Sensory transduction</keyword>
<dbReference type="PANTHER" id="PTHR21137:SF42">
    <property type="entry name" value="ODORANT RECEPTOR 83A"/>
    <property type="match status" value="1"/>
</dbReference>
<reference evidence="9" key="1">
    <citation type="submission" date="2020-07" db="EMBL/GenBank/DDBJ databases">
        <authorList>
            <person name="Nazaruddin N."/>
        </authorList>
    </citation>
    <scope>NUCLEOTIDE SEQUENCE</scope>
</reference>
<comment type="caution">
    <text evidence="9">The sequence shown here is derived from an EMBL/GenBank/DDBJ whole genome shotgun (WGS) entry which is preliminary data.</text>
</comment>
<evidence type="ECO:0000313" key="9">
    <source>
        <dbReference type="EMBL" id="CAD1475558.1"/>
    </source>
</evidence>
<evidence type="ECO:0000256" key="5">
    <source>
        <dbReference type="ARBA" id="ARBA00022989"/>
    </source>
</evidence>
<keyword evidence="7" id="KW-0675">Receptor</keyword>
<comment type="subcellular location">
    <subcellularLocation>
        <location evidence="1">Membrane</location>
        <topology evidence="1">Multi-pass membrane protein</topology>
    </subcellularLocation>
</comment>